<dbReference type="SUPFAM" id="SSF56672">
    <property type="entry name" value="DNA/RNA polymerases"/>
    <property type="match status" value="1"/>
</dbReference>
<dbReference type="CDD" id="cd01647">
    <property type="entry name" value="RT_LTR"/>
    <property type="match status" value="1"/>
</dbReference>
<dbReference type="Gene3D" id="2.40.70.10">
    <property type="entry name" value="Acid Proteases"/>
    <property type="match status" value="1"/>
</dbReference>
<evidence type="ECO:0000313" key="4">
    <source>
        <dbReference type="Proteomes" id="UP001163823"/>
    </source>
</evidence>
<sequence>MKVSGFIKKQGILVLIDSGSTHNFVDSNVIKRLGLKILPTKTLEVIVANGSKMTVTVACKQRQWKRCRVPFVVDFLVMPLGGYGVVLRVQWLPVRTKAMMVQIMAKEQEYDTELTDCIQLLSQEVNNTNLELLLSELVDIFEEPKGLPHVKQFNHRIVLKDSNLTVNQRAYIYGPLRKDVIETMVMEMMENKIMRPSSNLFASPIVLVKKKDNTWRFCVDYRKLNLLTIKNKFLIPIIKEPLDELNGAKFFSKLDLRNGYHQIRMNPDDIYKIAFRTYEDLYKFVVMPFRLSNALTISKG</sequence>
<dbReference type="PANTHER" id="PTHR24559:SF450">
    <property type="entry name" value="RNA-DIRECTED DNA POLYMERASE HOMOLOG"/>
    <property type="match status" value="1"/>
</dbReference>
<keyword evidence="1" id="KW-1133">Transmembrane helix</keyword>
<dbReference type="Gene3D" id="3.30.70.270">
    <property type="match status" value="1"/>
</dbReference>
<dbReference type="InterPro" id="IPR053134">
    <property type="entry name" value="RNA-dir_DNA_polymerase"/>
</dbReference>
<keyword evidence="1" id="KW-0812">Transmembrane</keyword>
<dbReference type="InterPro" id="IPR000477">
    <property type="entry name" value="RT_dom"/>
</dbReference>
<dbReference type="GO" id="GO:0004190">
    <property type="term" value="F:aspartic-type endopeptidase activity"/>
    <property type="evidence" value="ECO:0007669"/>
    <property type="project" value="InterPro"/>
</dbReference>
<evidence type="ECO:0000256" key="1">
    <source>
        <dbReference type="SAM" id="Phobius"/>
    </source>
</evidence>
<dbReference type="GO" id="GO:0006508">
    <property type="term" value="P:proteolysis"/>
    <property type="evidence" value="ECO:0007669"/>
    <property type="project" value="InterPro"/>
</dbReference>
<dbReference type="KEGG" id="qsa:O6P43_028904"/>
<feature type="transmembrane region" description="Helical" evidence="1">
    <location>
        <begin position="71"/>
        <end position="91"/>
    </location>
</feature>
<comment type="caution">
    <text evidence="3">The sequence shown here is derived from an EMBL/GenBank/DDBJ whole genome shotgun (WGS) entry which is preliminary data.</text>
</comment>
<organism evidence="3 4">
    <name type="scientific">Quillaja saponaria</name>
    <name type="common">Soap bark tree</name>
    <dbReference type="NCBI Taxonomy" id="32244"/>
    <lineage>
        <taxon>Eukaryota</taxon>
        <taxon>Viridiplantae</taxon>
        <taxon>Streptophyta</taxon>
        <taxon>Embryophyta</taxon>
        <taxon>Tracheophyta</taxon>
        <taxon>Spermatophyta</taxon>
        <taxon>Magnoliopsida</taxon>
        <taxon>eudicotyledons</taxon>
        <taxon>Gunneridae</taxon>
        <taxon>Pentapetalae</taxon>
        <taxon>rosids</taxon>
        <taxon>fabids</taxon>
        <taxon>Fabales</taxon>
        <taxon>Quillajaceae</taxon>
        <taxon>Quillaja</taxon>
    </lineage>
</organism>
<dbReference type="Gene3D" id="3.10.10.10">
    <property type="entry name" value="HIV Type 1 Reverse Transcriptase, subunit A, domain 1"/>
    <property type="match status" value="1"/>
</dbReference>
<dbReference type="PROSITE" id="PS00141">
    <property type="entry name" value="ASP_PROTEASE"/>
    <property type="match status" value="1"/>
</dbReference>
<accession>A0AAD7KYU6</accession>
<proteinExistence type="predicted"/>
<feature type="domain" description="Reverse transcriptase" evidence="2">
    <location>
        <begin position="208"/>
        <end position="291"/>
    </location>
</feature>
<reference evidence="3" key="1">
    <citation type="journal article" date="2023" name="Science">
        <title>Elucidation of the pathway for biosynthesis of saponin adjuvants from the soapbark tree.</title>
        <authorList>
            <person name="Reed J."/>
            <person name="Orme A."/>
            <person name="El-Demerdash A."/>
            <person name="Owen C."/>
            <person name="Martin L.B.B."/>
            <person name="Misra R.C."/>
            <person name="Kikuchi S."/>
            <person name="Rejzek M."/>
            <person name="Martin A.C."/>
            <person name="Harkess A."/>
            <person name="Leebens-Mack J."/>
            <person name="Louveau T."/>
            <person name="Stephenson M.J."/>
            <person name="Osbourn A."/>
        </authorList>
    </citation>
    <scope>NUCLEOTIDE SEQUENCE</scope>
    <source>
        <strain evidence="3">S10</strain>
    </source>
</reference>
<dbReference type="CDD" id="cd00303">
    <property type="entry name" value="retropepsin_like"/>
    <property type="match status" value="1"/>
</dbReference>
<protein>
    <submittedName>
        <fullName evidence="3">Ty3/gypsy retrotransposon protein</fullName>
    </submittedName>
</protein>
<gene>
    <name evidence="3" type="ORF">O6P43_028904</name>
</gene>
<dbReference type="InterPro" id="IPR043502">
    <property type="entry name" value="DNA/RNA_pol_sf"/>
</dbReference>
<dbReference type="AlphaFoldDB" id="A0AAD7KYU6"/>
<dbReference type="EMBL" id="JARAOO010000012">
    <property type="protein sequence ID" value="KAJ7948429.1"/>
    <property type="molecule type" value="Genomic_DNA"/>
</dbReference>
<dbReference type="InterPro" id="IPR021109">
    <property type="entry name" value="Peptidase_aspartic_dom_sf"/>
</dbReference>
<dbReference type="Pfam" id="PF08284">
    <property type="entry name" value="RVP_2"/>
    <property type="match status" value="1"/>
</dbReference>
<evidence type="ECO:0000259" key="2">
    <source>
        <dbReference type="Pfam" id="PF00078"/>
    </source>
</evidence>
<dbReference type="Proteomes" id="UP001163823">
    <property type="component" value="Chromosome 12"/>
</dbReference>
<dbReference type="Pfam" id="PF00078">
    <property type="entry name" value="RVT_1"/>
    <property type="match status" value="1"/>
</dbReference>
<dbReference type="PANTHER" id="PTHR24559">
    <property type="entry name" value="TRANSPOSON TY3-I GAG-POL POLYPROTEIN"/>
    <property type="match status" value="1"/>
</dbReference>
<dbReference type="SUPFAM" id="SSF50630">
    <property type="entry name" value="Acid proteases"/>
    <property type="match status" value="1"/>
</dbReference>
<dbReference type="InterPro" id="IPR043128">
    <property type="entry name" value="Rev_trsase/Diguanyl_cyclase"/>
</dbReference>
<name>A0AAD7KYU6_QUISA</name>
<evidence type="ECO:0000313" key="3">
    <source>
        <dbReference type="EMBL" id="KAJ7948429.1"/>
    </source>
</evidence>
<dbReference type="InterPro" id="IPR001969">
    <property type="entry name" value="Aspartic_peptidase_AS"/>
</dbReference>
<keyword evidence="4" id="KW-1185">Reference proteome</keyword>
<keyword evidence="1" id="KW-0472">Membrane</keyword>